<sequence>MGQTVGRPAWAPEQAPSGHDRTVAWPPPPPGVKTSAWTDSRGDVVGHAVGGDAETDTAGLHAVNGPGRTHAVWTAGHNKSDAGEPCPAGPSTPRARATTAAAQSAWKAHSPGCGSAPSRFWLIFAAAERPLDAVTIVETVYGRHLTLDAPVAAAAVGGEGVGKPPAVEVMSRSATQDTVPRVRPSPLFPTAPESTEDGDELSTSISDTGNEVASPDTMARLQRHLIKVVPPLTLAPDGGETVVPSTTAPPVGAAESNQSPAQQPAARTSTPQSIATKTGAAPQSARPGVAEATDSPRMSPSLDTSAAAMSTSLPTSPSVNRLRLRVSQRGSRAALGSRKSSTASAMAMTENPIGGVDESARRVAGAAPVKTAAVGAKRVEEVPRASSAVLTDTDREREQSGAPPSQQIHPTPSASTESLDRPSDGRASSSEATPGAATADDVFIMDDAEDVPVMARSSSHGGLMGNPRAEAPLATATAADGDSAYIPETAFSLATALPVSVATLYFADTEKRGLFSERSLASILHKWQRFRSECRKELSCKRKLRLRALKAAALLSASSVNCSGVLTLKSVRRYLEHMYVRRIYLGYNGPHADGRAHPEAATDLGSGVWASGGRDGEEEEEEEEEDEDEPAVSTEAANKHAADGSNVETLSGQSDADAPAWQISAAPKRLLPWDEGRLRDKFDQFDLGLIRRVRSWPTMGARDASAHVDHTAMMAGVLIERGAGSGLEHFDLNEAAVSLDAADRMLRHDMERLGQMLEDGPVERRQFSVWLLRLASGGRLRDDSMGCDDTGEPSAPSAPGASPVDIAEAYIRAGRIVELRSIAAVLRMFWEDGVDVFDVDFANRRHYYYAYTEAQTQEAFRELLDGIIESFSPSVTLSVRHRDNRHFLTSEEFMGLADLLTRMYVSQKNRTECVGKYEIGRLLGHGSEGRVHVARDLYSGVRYAIKIIRRGNCSEFARIDREIEAMKVVACHPNVIHLREVLESRRHVYIVMELCGGGSVHEFAYARMCQAGYPNAETATTTTTTSNVPLLTEPETRRLMRTLLETVAYCHAHGVSHRDLRLNNLMLLDDGTLKIADFGQVGLFSAGWDMFETNLIGSLYNMAPELIHGQVYQSTKVDVWSCGVILYWLLEGHPPFPQEDLNAMMASILQCQVAETVHASPAARDCIRRMLVPATERPEAAEVLTHPFFRGAAVASTVPVERPLRMDVRDLALMDAQLERHIREDGGASALACLSSVLSDGDIHFHPGLMLEKHRRCRWTLRCYWPEHDIKFSIALLSEEERVNGTVATTAGAVPAEVADRAADWLVAHDGRIEHRREGLADWECEQLAFTLSFRRRGSASLLFMRAVCKIVHRFYRRYRALVLRGAVVGEDSVHGGGGGGSSACEASGEGNARRCVAGVPDEARLSQPVRRLLHQLHLSSAASRRYTPGERSSPPTARLSENT</sequence>
<dbReference type="Pfam" id="PF00069">
    <property type="entry name" value="Pkinase"/>
    <property type="match status" value="1"/>
</dbReference>
<feature type="compositionally biased region" description="Polar residues" evidence="9">
    <location>
        <begin position="255"/>
        <end position="276"/>
    </location>
</feature>
<dbReference type="PANTHER" id="PTHR43895">
    <property type="entry name" value="CALCIUM/CALMODULIN-DEPENDENT PROTEIN KINASE KINASE-RELATED"/>
    <property type="match status" value="1"/>
</dbReference>
<feature type="compositionally biased region" description="Acidic residues" evidence="9">
    <location>
        <begin position="616"/>
        <end position="630"/>
    </location>
</feature>
<feature type="domain" description="Protein kinase" evidence="10">
    <location>
        <begin position="917"/>
        <end position="1189"/>
    </location>
</feature>
<evidence type="ECO:0000256" key="5">
    <source>
        <dbReference type="ARBA" id="ARBA00022777"/>
    </source>
</evidence>
<comment type="caution">
    <text evidence="11">The sequence shown here is derived from an EMBL/GenBank/DDBJ whole genome shotgun (WGS) entry which is preliminary data.</text>
</comment>
<feature type="compositionally biased region" description="Polar residues" evidence="9">
    <location>
        <begin position="1434"/>
        <end position="1444"/>
    </location>
</feature>
<evidence type="ECO:0000256" key="4">
    <source>
        <dbReference type="ARBA" id="ARBA00022741"/>
    </source>
</evidence>
<comment type="catalytic activity">
    <reaction evidence="7">
        <text>L-threonyl-[protein] + ATP = O-phospho-L-threonyl-[protein] + ADP + H(+)</text>
        <dbReference type="Rhea" id="RHEA:46608"/>
        <dbReference type="Rhea" id="RHEA-COMP:11060"/>
        <dbReference type="Rhea" id="RHEA-COMP:11605"/>
        <dbReference type="ChEBI" id="CHEBI:15378"/>
        <dbReference type="ChEBI" id="CHEBI:30013"/>
        <dbReference type="ChEBI" id="CHEBI:30616"/>
        <dbReference type="ChEBI" id="CHEBI:61977"/>
        <dbReference type="ChEBI" id="CHEBI:456216"/>
        <dbReference type="EC" id="2.7.11.1"/>
    </reaction>
</comment>
<evidence type="ECO:0000256" key="6">
    <source>
        <dbReference type="ARBA" id="ARBA00022840"/>
    </source>
</evidence>
<keyword evidence="6" id="KW-0067">ATP-binding</keyword>
<dbReference type="GO" id="GO:0004713">
    <property type="term" value="F:protein tyrosine kinase activity"/>
    <property type="evidence" value="ECO:0007669"/>
    <property type="project" value="InterPro"/>
</dbReference>
<feature type="region of interest" description="Disordered" evidence="9">
    <location>
        <begin position="232"/>
        <end position="346"/>
    </location>
</feature>
<feature type="compositionally biased region" description="Polar residues" evidence="9">
    <location>
        <begin position="402"/>
        <end position="417"/>
    </location>
</feature>
<dbReference type="GO" id="GO:0004674">
    <property type="term" value="F:protein serine/threonine kinase activity"/>
    <property type="evidence" value="ECO:0007669"/>
    <property type="project" value="UniProtKB-KW"/>
</dbReference>
<evidence type="ECO:0000256" key="7">
    <source>
        <dbReference type="ARBA" id="ARBA00047899"/>
    </source>
</evidence>
<gene>
    <name evidence="11" type="ORF">CDCA_CDCA03G0874</name>
</gene>
<evidence type="ECO:0000256" key="8">
    <source>
        <dbReference type="ARBA" id="ARBA00048679"/>
    </source>
</evidence>
<feature type="region of interest" description="Disordered" evidence="9">
    <location>
        <begin position="596"/>
        <end position="659"/>
    </location>
</feature>
<feature type="region of interest" description="Disordered" evidence="9">
    <location>
        <begin position="381"/>
        <end position="443"/>
    </location>
</feature>
<dbReference type="InterPro" id="IPR000719">
    <property type="entry name" value="Prot_kinase_dom"/>
</dbReference>
<dbReference type="PROSITE" id="PS00109">
    <property type="entry name" value="PROTEIN_KINASE_TYR"/>
    <property type="match status" value="1"/>
</dbReference>
<evidence type="ECO:0000256" key="3">
    <source>
        <dbReference type="ARBA" id="ARBA00022679"/>
    </source>
</evidence>
<dbReference type="PANTHER" id="PTHR43895:SF32">
    <property type="entry name" value="SERINE_THREONINE-PROTEIN KINASE CHK1"/>
    <property type="match status" value="1"/>
</dbReference>
<dbReference type="GO" id="GO:0007165">
    <property type="term" value="P:signal transduction"/>
    <property type="evidence" value="ECO:0007669"/>
    <property type="project" value="TreeGrafter"/>
</dbReference>
<dbReference type="InterPro" id="IPR008266">
    <property type="entry name" value="Tyr_kinase_AS"/>
</dbReference>
<evidence type="ECO:0000256" key="9">
    <source>
        <dbReference type="SAM" id="MobiDB-lite"/>
    </source>
</evidence>
<accession>A0AAV9IRG5</accession>
<feature type="region of interest" description="Disordered" evidence="9">
    <location>
        <begin position="1"/>
        <end position="38"/>
    </location>
</feature>
<protein>
    <recommendedName>
        <fullName evidence="1">non-specific serine/threonine protein kinase</fullName>
        <ecNumber evidence="1">2.7.11.1</ecNumber>
    </recommendedName>
</protein>
<keyword evidence="5" id="KW-0418">Kinase</keyword>
<feature type="region of interest" description="Disordered" evidence="9">
    <location>
        <begin position="172"/>
        <end position="213"/>
    </location>
</feature>
<keyword evidence="3" id="KW-0808">Transferase</keyword>
<evidence type="ECO:0000313" key="12">
    <source>
        <dbReference type="Proteomes" id="UP001301350"/>
    </source>
</evidence>
<proteinExistence type="predicted"/>
<dbReference type="Proteomes" id="UP001301350">
    <property type="component" value="Unassembled WGS sequence"/>
</dbReference>
<feature type="region of interest" description="Disordered" evidence="9">
    <location>
        <begin position="781"/>
        <end position="801"/>
    </location>
</feature>
<keyword evidence="12" id="KW-1185">Reference proteome</keyword>
<feature type="compositionally biased region" description="Polar residues" evidence="9">
    <location>
        <begin position="201"/>
        <end position="211"/>
    </location>
</feature>
<comment type="catalytic activity">
    <reaction evidence="8">
        <text>L-seryl-[protein] + ATP = O-phospho-L-seryl-[protein] + ADP + H(+)</text>
        <dbReference type="Rhea" id="RHEA:17989"/>
        <dbReference type="Rhea" id="RHEA-COMP:9863"/>
        <dbReference type="Rhea" id="RHEA-COMP:11604"/>
        <dbReference type="ChEBI" id="CHEBI:15378"/>
        <dbReference type="ChEBI" id="CHEBI:29999"/>
        <dbReference type="ChEBI" id="CHEBI:30616"/>
        <dbReference type="ChEBI" id="CHEBI:83421"/>
        <dbReference type="ChEBI" id="CHEBI:456216"/>
        <dbReference type="EC" id="2.7.11.1"/>
    </reaction>
</comment>
<dbReference type="EC" id="2.7.11.1" evidence="1"/>
<dbReference type="Gene3D" id="1.10.510.10">
    <property type="entry name" value="Transferase(Phosphotransferase) domain 1"/>
    <property type="match status" value="1"/>
</dbReference>
<name>A0AAV9IRG5_CYACA</name>
<dbReference type="FunFam" id="1.10.510.10:FF:000571">
    <property type="entry name" value="Maternal embryonic leucine zipper kinase"/>
    <property type="match status" value="1"/>
</dbReference>
<feature type="region of interest" description="Disordered" evidence="9">
    <location>
        <begin position="1422"/>
        <end position="1444"/>
    </location>
</feature>
<organism evidence="11 12">
    <name type="scientific">Cyanidium caldarium</name>
    <name type="common">Red alga</name>
    <dbReference type="NCBI Taxonomy" id="2771"/>
    <lineage>
        <taxon>Eukaryota</taxon>
        <taxon>Rhodophyta</taxon>
        <taxon>Bangiophyceae</taxon>
        <taxon>Cyanidiales</taxon>
        <taxon>Cyanidiaceae</taxon>
        <taxon>Cyanidium</taxon>
    </lineage>
</organism>
<evidence type="ECO:0000313" key="11">
    <source>
        <dbReference type="EMBL" id="KAK4534849.1"/>
    </source>
</evidence>
<dbReference type="GO" id="GO:0005524">
    <property type="term" value="F:ATP binding"/>
    <property type="evidence" value="ECO:0007669"/>
    <property type="project" value="UniProtKB-KW"/>
</dbReference>
<dbReference type="InterPro" id="IPR011009">
    <property type="entry name" value="Kinase-like_dom_sf"/>
</dbReference>
<feature type="compositionally biased region" description="Polar residues" evidence="9">
    <location>
        <begin position="296"/>
        <end position="319"/>
    </location>
</feature>
<dbReference type="SUPFAM" id="SSF56112">
    <property type="entry name" value="Protein kinase-like (PK-like)"/>
    <property type="match status" value="1"/>
</dbReference>
<evidence type="ECO:0000256" key="1">
    <source>
        <dbReference type="ARBA" id="ARBA00012513"/>
    </source>
</evidence>
<evidence type="ECO:0000259" key="10">
    <source>
        <dbReference type="PROSITE" id="PS50011"/>
    </source>
</evidence>
<dbReference type="EMBL" id="JANCYW010000003">
    <property type="protein sequence ID" value="KAK4534849.1"/>
    <property type="molecule type" value="Genomic_DNA"/>
</dbReference>
<dbReference type="PROSITE" id="PS50011">
    <property type="entry name" value="PROTEIN_KINASE_DOM"/>
    <property type="match status" value="1"/>
</dbReference>
<reference evidence="11 12" key="1">
    <citation type="submission" date="2022-07" db="EMBL/GenBank/DDBJ databases">
        <title>Genome-wide signatures of adaptation to extreme environments.</title>
        <authorList>
            <person name="Cho C.H."/>
            <person name="Yoon H.S."/>
        </authorList>
    </citation>
    <scope>NUCLEOTIDE SEQUENCE [LARGE SCALE GENOMIC DNA]</scope>
    <source>
        <strain evidence="11 12">DBV 063 E5</strain>
    </source>
</reference>
<keyword evidence="2" id="KW-0723">Serine/threonine-protein kinase</keyword>
<evidence type="ECO:0000256" key="2">
    <source>
        <dbReference type="ARBA" id="ARBA00022527"/>
    </source>
</evidence>
<dbReference type="SMART" id="SM00219">
    <property type="entry name" value="TyrKc"/>
    <property type="match status" value="1"/>
</dbReference>
<keyword evidence="4" id="KW-0547">Nucleotide-binding</keyword>
<dbReference type="InterPro" id="IPR020635">
    <property type="entry name" value="Tyr_kinase_cat_dom"/>
</dbReference>